<accession>A0A1H2TXN4</accession>
<dbReference type="PANTHER" id="PTHR42659:SF2">
    <property type="entry name" value="XANTHINE DEHYDROGENASE SUBUNIT C-RELATED"/>
    <property type="match status" value="1"/>
</dbReference>
<dbReference type="Proteomes" id="UP000199118">
    <property type="component" value="Unassembled WGS sequence"/>
</dbReference>
<dbReference type="OrthoDB" id="9793944at2"/>
<organism evidence="5 6">
    <name type="scientific">Albimonas donghaensis</name>
    <dbReference type="NCBI Taxonomy" id="356660"/>
    <lineage>
        <taxon>Bacteria</taxon>
        <taxon>Pseudomonadati</taxon>
        <taxon>Pseudomonadota</taxon>
        <taxon>Alphaproteobacteria</taxon>
        <taxon>Rhodobacterales</taxon>
        <taxon>Paracoccaceae</taxon>
        <taxon>Albimonas</taxon>
    </lineage>
</organism>
<dbReference type="GO" id="GO:0071949">
    <property type="term" value="F:FAD binding"/>
    <property type="evidence" value="ECO:0007669"/>
    <property type="project" value="InterPro"/>
</dbReference>
<keyword evidence="3" id="KW-0560">Oxidoreductase</keyword>
<dbReference type="InterPro" id="IPR002346">
    <property type="entry name" value="Mopterin_DH_FAD-bd"/>
</dbReference>
<dbReference type="AlphaFoldDB" id="A0A1H2TXN4"/>
<reference evidence="5 6" key="1">
    <citation type="submission" date="2016-10" db="EMBL/GenBank/DDBJ databases">
        <authorList>
            <person name="de Groot N.N."/>
        </authorList>
    </citation>
    <scope>NUCLEOTIDE SEQUENCE [LARGE SCALE GENOMIC DNA]</scope>
    <source>
        <strain evidence="5 6">DSM 17890</strain>
    </source>
</reference>
<dbReference type="SMART" id="SM01092">
    <property type="entry name" value="CO_deh_flav_C"/>
    <property type="match status" value="1"/>
</dbReference>
<keyword evidence="6" id="KW-1185">Reference proteome</keyword>
<sequence length="265" mass="26962">MYNFDYLRPASLAEAVEAMKGEDAQAISGGQTLIPTLKARLASPSVLVDLSGLAELKGVSREGDKLAIGAATRHADVAGSEAVRSAIPALAALAGNIGDPAVRNRGTLGGSVANNDPAACYPSAALALGATIHTSAGRAIAADDFFLGMFETALEEGELVTRVDFPIPTAANYQKFEQPASRFALVGVFVARFPGGARVAITGACEGGVSRWDAAEAALSSDFSAGAVTGMAFPADALIGDIHGTPAYRANLIGVLTRRAVQACG</sequence>
<name>A0A1H2TXN4_9RHOB</name>
<dbReference type="FunFam" id="3.30.465.10:FF:000017">
    <property type="entry name" value="Xanthine dehydrogenase, FAD binding subunit"/>
    <property type="match status" value="1"/>
</dbReference>
<dbReference type="SUPFAM" id="SSF56176">
    <property type="entry name" value="FAD-binding/transporter-associated domain-like"/>
    <property type="match status" value="1"/>
</dbReference>
<dbReference type="InterPro" id="IPR016167">
    <property type="entry name" value="FAD-bd_PCMH_sub1"/>
</dbReference>
<dbReference type="STRING" id="356660.SAMN05444336_1011155"/>
<evidence type="ECO:0000256" key="1">
    <source>
        <dbReference type="ARBA" id="ARBA00022630"/>
    </source>
</evidence>
<dbReference type="InterPro" id="IPR005107">
    <property type="entry name" value="CO_DH_flav_C"/>
</dbReference>
<dbReference type="PROSITE" id="PS51387">
    <property type="entry name" value="FAD_PCMH"/>
    <property type="match status" value="1"/>
</dbReference>
<evidence type="ECO:0000313" key="6">
    <source>
        <dbReference type="Proteomes" id="UP000199118"/>
    </source>
</evidence>
<dbReference type="InterPro" id="IPR016166">
    <property type="entry name" value="FAD-bd_PCMH"/>
</dbReference>
<dbReference type="Gene3D" id="3.30.390.50">
    <property type="entry name" value="CO dehydrogenase flavoprotein, C-terminal domain"/>
    <property type="match status" value="1"/>
</dbReference>
<dbReference type="InterPro" id="IPR016169">
    <property type="entry name" value="FAD-bd_PCMH_sub2"/>
</dbReference>
<protein>
    <submittedName>
        <fullName evidence="5">Carbon-monoxide dehydrogenase medium subunit</fullName>
    </submittedName>
</protein>
<dbReference type="Pfam" id="PF00941">
    <property type="entry name" value="FAD_binding_5"/>
    <property type="match status" value="1"/>
</dbReference>
<evidence type="ECO:0000313" key="5">
    <source>
        <dbReference type="EMBL" id="SDW48685.1"/>
    </source>
</evidence>
<dbReference type="InterPro" id="IPR036683">
    <property type="entry name" value="CO_DH_flav_C_dom_sf"/>
</dbReference>
<gene>
    <name evidence="5" type="ORF">SAMN05444336_1011155</name>
</gene>
<dbReference type="InterPro" id="IPR036318">
    <property type="entry name" value="FAD-bd_PCMH-like_sf"/>
</dbReference>
<evidence type="ECO:0000256" key="2">
    <source>
        <dbReference type="ARBA" id="ARBA00022827"/>
    </source>
</evidence>
<evidence type="ECO:0000259" key="4">
    <source>
        <dbReference type="PROSITE" id="PS51387"/>
    </source>
</evidence>
<dbReference type="RefSeq" id="WP_092680113.1">
    <property type="nucleotide sequence ID" value="NZ_FNMZ01000001.1"/>
</dbReference>
<feature type="domain" description="FAD-binding PCMH-type" evidence="4">
    <location>
        <begin position="1"/>
        <end position="170"/>
    </location>
</feature>
<dbReference type="InterPro" id="IPR051312">
    <property type="entry name" value="Diverse_Substr_Oxidored"/>
</dbReference>
<keyword evidence="2" id="KW-0274">FAD</keyword>
<keyword evidence="1" id="KW-0285">Flavoprotein</keyword>
<dbReference type="EMBL" id="FNMZ01000001">
    <property type="protein sequence ID" value="SDW48685.1"/>
    <property type="molecule type" value="Genomic_DNA"/>
</dbReference>
<proteinExistence type="predicted"/>
<dbReference type="Gene3D" id="3.30.465.10">
    <property type="match status" value="1"/>
</dbReference>
<dbReference type="PANTHER" id="PTHR42659">
    <property type="entry name" value="XANTHINE DEHYDROGENASE SUBUNIT C-RELATED"/>
    <property type="match status" value="1"/>
</dbReference>
<dbReference type="Gene3D" id="3.30.43.10">
    <property type="entry name" value="Uridine Diphospho-n-acetylenolpyruvylglucosamine Reductase, domain 2"/>
    <property type="match status" value="1"/>
</dbReference>
<evidence type="ECO:0000256" key="3">
    <source>
        <dbReference type="ARBA" id="ARBA00023002"/>
    </source>
</evidence>
<dbReference type="GO" id="GO:0016491">
    <property type="term" value="F:oxidoreductase activity"/>
    <property type="evidence" value="ECO:0007669"/>
    <property type="project" value="UniProtKB-KW"/>
</dbReference>
<dbReference type="SUPFAM" id="SSF55447">
    <property type="entry name" value="CO dehydrogenase flavoprotein C-terminal domain-like"/>
    <property type="match status" value="1"/>
</dbReference>